<evidence type="ECO:0000313" key="1">
    <source>
        <dbReference type="EMBL" id="MBC8558995.1"/>
    </source>
</evidence>
<gene>
    <name evidence="1" type="ORF">H8710_02810</name>
</gene>
<dbReference type="SUPFAM" id="SSF110391">
    <property type="entry name" value="GlpP-like"/>
    <property type="match status" value="1"/>
</dbReference>
<dbReference type="Pfam" id="PF04309">
    <property type="entry name" value="G3P_antiterm"/>
    <property type="match status" value="1"/>
</dbReference>
<evidence type="ECO:0000313" key="2">
    <source>
        <dbReference type="Proteomes" id="UP000610760"/>
    </source>
</evidence>
<dbReference type="PANTHER" id="PTHR35787:SF1">
    <property type="entry name" value="GLYCEROL UPTAKE OPERON ANTITERMINATOR REGULATORY PROTEIN"/>
    <property type="match status" value="1"/>
</dbReference>
<dbReference type="GO" id="GO:0006355">
    <property type="term" value="P:regulation of DNA-templated transcription"/>
    <property type="evidence" value="ECO:0007669"/>
    <property type="project" value="InterPro"/>
</dbReference>
<comment type="caution">
    <text evidence="1">The sequence shown here is derived from an EMBL/GenBank/DDBJ whole genome shotgun (WGS) entry which is preliminary data.</text>
</comment>
<dbReference type="PIRSF" id="PIRSF016897">
    <property type="entry name" value="GlpP"/>
    <property type="match status" value="1"/>
</dbReference>
<dbReference type="GO" id="GO:0006071">
    <property type="term" value="P:glycerol metabolic process"/>
    <property type="evidence" value="ECO:0007669"/>
    <property type="project" value="InterPro"/>
</dbReference>
<dbReference type="RefSeq" id="WP_249293889.1">
    <property type="nucleotide sequence ID" value="NZ_JACRSV010000001.1"/>
</dbReference>
<reference evidence="1" key="1">
    <citation type="submission" date="2020-08" db="EMBL/GenBank/DDBJ databases">
        <title>Genome public.</title>
        <authorList>
            <person name="Liu C."/>
            <person name="Sun Q."/>
        </authorList>
    </citation>
    <scope>NUCLEOTIDE SEQUENCE</scope>
    <source>
        <strain evidence="1">NSJ-33</strain>
    </source>
</reference>
<name>A0A926E3T3_9FIRM</name>
<protein>
    <submittedName>
        <fullName evidence="1">Glycerol-3-phosphate responsive antiterminator</fullName>
    </submittedName>
</protein>
<keyword evidence="2" id="KW-1185">Reference proteome</keyword>
<dbReference type="Gene3D" id="3.20.20.70">
    <property type="entry name" value="Aldolase class I"/>
    <property type="match status" value="1"/>
</dbReference>
<dbReference type="PANTHER" id="PTHR35787">
    <property type="entry name" value="GLYCEROL UPTAKE OPERON ANTITERMINATOR REGULATORY PROTEIN"/>
    <property type="match status" value="1"/>
</dbReference>
<proteinExistence type="predicted"/>
<organism evidence="1 2">
    <name type="scientific">Fumia xinanensis</name>
    <dbReference type="NCBI Taxonomy" id="2763659"/>
    <lineage>
        <taxon>Bacteria</taxon>
        <taxon>Bacillati</taxon>
        <taxon>Bacillota</taxon>
        <taxon>Clostridia</taxon>
        <taxon>Eubacteriales</taxon>
        <taxon>Oscillospiraceae</taxon>
        <taxon>Fumia</taxon>
    </lineage>
</organism>
<dbReference type="InterPro" id="IPR006699">
    <property type="entry name" value="GlpP"/>
</dbReference>
<dbReference type="InterPro" id="IPR013785">
    <property type="entry name" value="Aldolase_TIM"/>
</dbReference>
<sequence length="182" mass="20062">MLHLEENPIIAAVRTEEELLEAVKSPVEIIFLLRTGILTLKRQIDAVHKANKLIFVHADLAEGIGNDREGIGYLKSLGVDGIISTRSAMIRYAKEWELGTVQRFFIVDSHSIDTAVDTIRTSRPDMIEIMPGVLCKIIKKFCQNVQMPVIAGGLVETKKEVMDAIDAGASAVSTGCKPLWYA</sequence>
<dbReference type="Proteomes" id="UP000610760">
    <property type="component" value="Unassembled WGS sequence"/>
</dbReference>
<dbReference type="AlphaFoldDB" id="A0A926E3T3"/>
<accession>A0A926E3T3</accession>
<dbReference type="EMBL" id="JACRSV010000001">
    <property type="protein sequence ID" value="MBC8558995.1"/>
    <property type="molecule type" value="Genomic_DNA"/>
</dbReference>